<proteinExistence type="predicted"/>
<dbReference type="PANTHER" id="PTHR33470:SF4">
    <property type="entry name" value="OS01G0164025 PROTEIN"/>
    <property type="match status" value="1"/>
</dbReference>
<dbReference type="GO" id="GO:0071944">
    <property type="term" value="C:cell periphery"/>
    <property type="evidence" value="ECO:0007669"/>
    <property type="project" value="TreeGrafter"/>
</dbReference>
<name>A0AAP0BE77_9ASPA</name>
<dbReference type="PANTHER" id="PTHR33470">
    <property type="entry name" value="OS01G0164075 PROTEIN"/>
    <property type="match status" value="1"/>
</dbReference>
<dbReference type="Pfam" id="PF01190">
    <property type="entry name" value="Pollen_Ole_e_1"/>
    <property type="match status" value="1"/>
</dbReference>
<keyword evidence="1 2" id="KW-0732">Signal</keyword>
<dbReference type="EMBL" id="JBBWWQ010000011">
    <property type="protein sequence ID" value="KAK8935471.1"/>
    <property type="molecule type" value="Genomic_DNA"/>
</dbReference>
<evidence type="ECO:0000256" key="1">
    <source>
        <dbReference type="ARBA" id="ARBA00022729"/>
    </source>
</evidence>
<accession>A0AAP0BE77</accession>
<feature type="chain" id="PRO_5042997886" evidence="2">
    <location>
        <begin position="19"/>
        <end position="155"/>
    </location>
</feature>
<dbReference type="AlphaFoldDB" id="A0AAP0BE77"/>
<evidence type="ECO:0000256" key="2">
    <source>
        <dbReference type="SAM" id="SignalP"/>
    </source>
</evidence>
<sequence>MSIQNLLVLLLFPILSSASTHSAPAPKPLTVIEGMVYCQCCANAGSWSLADAKPLPSAKVGIACRDRKNRVWFYKAFQTDTNGYYYAPIEGLDGVSQVHLLSSADGDCNILTNVNMGISGAGVGLGKKMKKTESYEVVVYAAPPLAFRPGKCPRY</sequence>
<evidence type="ECO:0000313" key="4">
    <source>
        <dbReference type="Proteomes" id="UP001418222"/>
    </source>
</evidence>
<protein>
    <submittedName>
        <fullName evidence="3">Uncharacterized protein</fullName>
    </submittedName>
</protein>
<organism evidence="3 4">
    <name type="scientific">Platanthera zijinensis</name>
    <dbReference type="NCBI Taxonomy" id="2320716"/>
    <lineage>
        <taxon>Eukaryota</taxon>
        <taxon>Viridiplantae</taxon>
        <taxon>Streptophyta</taxon>
        <taxon>Embryophyta</taxon>
        <taxon>Tracheophyta</taxon>
        <taxon>Spermatophyta</taxon>
        <taxon>Magnoliopsida</taxon>
        <taxon>Liliopsida</taxon>
        <taxon>Asparagales</taxon>
        <taxon>Orchidaceae</taxon>
        <taxon>Orchidoideae</taxon>
        <taxon>Orchideae</taxon>
        <taxon>Orchidinae</taxon>
        <taxon>Platanthera</taxon>
    </lineage>
</organism>
<feature type="signal peptide" evidence="2">
    <location>
        <begin position="1"/>
        <end position="18"/>
    </location>
</feature>
<gene>
    <name evidence="3" type="ORF">KSP39_PZI013830</name>
</gene>
<comment type="caution">
    <text evidence="3">The sequence shown here is derived from an EMBL/GenBank/DDBJ whole genome shotgun (WGS) entry which is preliminary data.</text>
</comment>
<reference evidence="3 4" key="1">
    <citation type="journal article" date="2022" name="Nat. Plants">
        <title>Genomes of leafy and leafless Platanthera orchids illuminate the evolution of mycoheterotrophy.</title>
        <authorList>
            <person name="Li M.H."/>
            <person name="Liu K.W."/>
            <person name="Li Z."/>
            <person name="Lu H.C."/>
            <person name="Ye Q.L."/>
            <person name="Zhang D."/>
            <person name="Wang J.Y."/>
            <person name="Li Y.F."/>
            <person name="Zhong Z.M."/>
            <person name="Liu X."/>
            <person name="Yu X."/>
            <person name="Liu D.K."/>
            <person name="Tu X.D."/>
            <person name="Liu B."/>
            <person name="Hao Y."/>
            <person name="Liao X.Y."/>
            <person name="Jiang Y.T."/>
            <person name="Sun W.H."/>
            <person name="Chen J."/>
            <person name="Chen Y.Q."/>
            <person name="Ai Y."/>
            <person name="Zhai J.W."/>
            <person name="Wu S.S."/>
            <person name="Zhou Z."/>
            <person name="Hsiao Y.Y."/>
            <person name="Wu W.L."/>
            <person name="Chen Y.Y."/>
            <person name="Lin Y.F."/>
            <person name="Hsu J.L."/>
            <person name="Li C.Y."/>
            <person name="Wang Z.W."/>
            <person name="Zhao X."/>
            <person name="Zhong W.Y."/>
            <person name="Ma X.K."/>
            <person name="Ma L."/>
            <person name="Huang J."/>
            <person name="Chen G.Z."/>
            <person name="Huang M.Z."/>
            <person name="Huang L."/>
            <person name="Peng D.H."/>
            <person name="Luo Y.B."/>
            <person name="Zou S.Q."/>
            <person name="Chen S.P."/>
            <person name="Lan S."/>
            <person name="Tsai W.C."/>
            <person name="Van de Peer Y."/>
            <person name="Liu Z.J."/>
        </authorList>
    </citation>
    <scope>NUCLEOTIDE SEQUENCE [LARGE SCALE GENOMIC DNA]</scope>
    <source>
        <strain evidence="3">Lor287</strain>
    </source>
</reference>
<keyword evidence="4" id="KW-1185">Reference proteome</keyword>
<evidence type="ECO:0000313" key="3">
    <source>
        <dbReference type="EMBL" id="KAK8935471.1"/>
    </source>
</evidence>
<dbReference type="Proteomes" id="UP001418222">
    <property type="component" value="Unassembled WGS sequence"/>
</dbReference>